<accession>A0A9W8HLU0</accession>
<keyword evidence="4" id="KW-1185">Reference proteome</keyword>
<evidence type="ECO:0000313" key="3">
    <source>
        <dbReference type="EMBL" id="KAJ2787659.1"/>
    </source>
</evidence>
<dbReference type="Gene3D" id="3.90.1720.10">
    <property type="entry name" value="endopeptidase domain like (from Nostoc punctiforme)"/>
    <property type="match status" value="1"/>
</dbReference>
<dbReference type="InterPro" id="IPR038765">
    <property type="entry name" value="Papain-like_cys_pep_sf"/>
</dbReference>
<dbReference type="OrthoDB" id="5358886at2759"/>
<comment type="caution">
    <text evidence="3">The sequence shown here is derived from an EMBL/GenBank/DDBJ whole genome shotgun (WGS) entry which is preliminary data.</text>
</comment>
<feature type="domain" description="Peptidase C51" evidence="2">
    <location>
        <begin position="104"/>
        <end position="232"/>
    </location>
</feature>
<keyword evidence="1" id="KW-0732">Signal</keyword>
<reference evidence="3" key="1">
    <citation type="submission" date="2022-07" db="EMBL/GenBank/DDBJ databases">
        <title>Phylogenomic reconstructions and comparative analyses of Kickxellomycotina fungi.</title>
        <authorList>
            <person name="Reynolds N.K."/>
            <person name="Stajich J.E."/>
            <person name="Barry K."/>
            <person name="Grigoriev I.V."/>
            <person name="Crous P."/>
            <person name="Smith M.E."/>
        </authorList>
    </citation>
    <scope>NUCLEOTIDE SEQUENCE</scope>
    <source>
        <strain evidence="3">BCRC 34489</strain>
    </source>
</reference>
<dbReference type="InterPro" id="IPR007921">
    <property type="entry name" value="CHAP_dom"/>
</dbReference>
<proteinExistence type="predicted"/>
<evidence type="ECO:0000313" key="4">
    <source>
        <dbReference type="Proteomes" id="UP001140172"/>
    </source>
</evidence>
<dbReference type="SUPFAM" id="SSF54001">
    <property type="entry name" value="Cysteine proteinases"/>
    <property type="match status" value="1"/>
</dbReference>
<name>A0A9W8HLU0_9FUNG</name>
<dbReference type="AlphaFoldDB" id="A0A9W8HLU0"/>
<sequence>MKTTYLLAVTVATIAASVSGYQLNDLTTYANCRANATTDSAVVKQYVTGDEFSIKCQVSGMRVFDYAIWDKTGDDCYLTDYYVDTGVSSQYVAPNCLYDGPVPGPRVDDYRYKGLCDEVDPWNFYICQCVSFVAQRINERLGIYFTNRFEGFEWGNANTWAEAARNSPNVTIDQIPKPGCIAQHSRSELGHVAWVSKVDKRRKLVTIEQYNVVPHEYSSETVAWDAFDYYIHLDNCHK</sequence>
<dbReference type="PROSITE" id="PS50911">
    <property type="entry name" value="CHAP"/>
    <property type="match status" value="1"/>
</dbReference>
<feature type="signal peptide" evidence="1">
    <location>
        <begin position="1"/>
        <end position="20"/>
    </location>
</feature>
<feature type="chain" id="PRO_5040949024" description="Peptidase C51 domain-containing protein" evidence="1">
    <location>
        <begin position="21"/>
        <end position="238"/>
    </location>
</feature>
<protein>
    <recommendedName>
        <fullName evidence="2">Peptidase C51 domain-containing protein</fullName>
    </recommendedName>
</protein>
<gene>
    <name evidence="3" type="ORF">GGI15_000549</name>
</gene>
<evidence type="ECO:0000256" key="1">
    <source>
        <dbReference type="SAM" id="SignalP"/>
    </source>
</evidence>
<dbReference type="EMBL" id="JANBUM010000016">
    <property type="protein sequence ID" value="KAJ2787659.1"/>
    <property type="molecule type" value="Genomic_DNA"/>
</dbReference>
<evidence type="ECO:0000259" key="2">
    <source>
        <dbReference type="PROSITE" id="PS50911"/>
    </source>
</evidence>
<dbReference type="Pfam" id="PF05257">
    <property type="entry name" value="CHAP"/>
    <property type="match status" value="1"/>
</dbReference>
<organism evidence="3 4">
    <name type="scientific">Coemansia interrupta</name>
    <dbReference type="NCBI Taxonomy" id="1126814"/>
    <lineage>
        <taxon>Eukaryota</taxon>
        <taxon>Fungi</taxon>
        <taxon>Fungi incertae sedis</taxon>
        <taxon>Zoopagomycota</taxon>
        <taxon>Kickxellomycotina</taxon>
        <taxon>Kickxellomycetes</taxon>
        <taxon>Kickxellales</taxon>
        <taxon>Kickxellaceae</taxon>
        <taxon>Coemansia</taxon>
    </lineage>
</organism>
<dbReference type="Proteomes" id="UP001140172">
    <property type="component" value="Unassembled WGS sequence"/>
</dbReference>